<evidence type="ECO:0000313" key="2">
    <source>
        <dbReference type="EMBL" id="TMW94551.1"/>
    </source>
</evidence>
<name>A0A6N2BNJ2_SOLCI</name>
<reference evidence="2" key="1">
    <citation type="submission" date="2019-05" db="EMBL/GenBank/DDBJ databases">
        <title>The de novo reference genome and transcriptome assemblies of the wild tomato species Solanum chilense.</title>
        <authorList>
            <person name="Stam R."/>
            <person name="Nosenko T."/>
            <person name="Hoerger A.C."/>
            <person name="Stephan W."/>
            <person name="Seidel M.A."/>
            <person name="Kuhn J.M.M."/>
            <person name="Haberer G."/>
            <person name="Tellier A."/>
        </authorList>
    </citation>
    <scope>NUCLEOTIDE SEQUENCE</scope>
    <source>
        <tissue evidence="2">Mature leaves</tissue>
    </source>
</reference>
<proteinExistence type="predicted"/>
<gene>
    <name evidence="2" type="ORF">EJD97_010104</name>
</gene>
<feature type="compositionally biased region" description="Basic and acidic residues" evidence="1">
    <location>
        <begin position="167"/>
        <end position="180"/>
    </location>
</feature>
<dbReference type="EMBL" id="RXGB01002601">
    <property type="protein sequence ID" value="TMW94551.1"/>
    <property type="molecule type" value="Genomic_DNA"/>
</dbReference>
<accession>A0A6N2BNJ2</accession>
<feature type="region of interest" description="Disordered" evidence="1">
    <location>
        <begin position="167"/>
        <end position="234"/>
    </location>
</feature>
<feature type="compositionally biased region" description="Basic and acidic residues" evidence="1">
    <location>
        <begin position="209"/>
        <end position="223"/>
    </location>
</feature>
<dbReference type="AlphaFoldDB" id="A0A6N2BNJ2"/>
<protein>
    <submittedName>
        <fullName evidence="2">Uncharacterized protein</fullName>
    </submittedName>
</protein>
<organism evidence="2">
    <name type="scientific">Solanum chilense</name>
    <name type="common">Tomato</name>
    <name type="synonym">Lycopersicon chilense</name>
    <dbReference type="NCBI Taxonomy" id="4083"/>
    <lineage>
        <taxon>Eukaryota</taxon>
        <taxon>Viridiplantae</taxon>
        <taxon>Streptophyta</taxon>
        <taxon>Embryophyta</taxon>
        <taxon>Tracheophyta</taxon>
        <taxon>Spermatophyta</taxon>
        <taxon>Magnoliopsida</taxon>
        <taxon>eudicotyledons</taxon>
        <taxon>Gunneridae</taxon>
        <taxon>Pentapetalae</taxon>
        <taxon>asterids</taxon>
        <taxon>lamiids</taxon>
        <taxon>Solanales</taxon>
        <taxon>Solanaceae</taxon>
        <taxon>Solanoideae</taxon>
        <taxon>Solaneae</taxon>
        <taxon>Solanum</taxon>
        <taxon>Solanum subgen. Lycopersicon</taxon>
    </lineage>
</organism>
<feature type="region of interest" description="Disordered" evidence="1">
    <location>
        <begin position="1"/>
        <end position="28"/>
    </location>
</feature>
<comment type="caution">
    <text evidence="2">The sequence shown here is derived from an EMBL/GenBank/DDBJ whole genome shotgun (WGS) entry which is preliminary data.</text>
</comment>
<evidence type="ECO:0000256" key="1">
    <source>
        <dbReference type="SAM" id="MobiDB-lite"/>
    </source>
</evidence>
<sequence>MNTWRKAARKHEEEIANMGTPPHGDQVPPLEEVVVDDQEVVVEDQAPANPPPMTEAKIRDILAQMAQAITTQAQAATVQAQAMMAQANREVAPRVHQQFSTVASQLRDFTRMNHPTFYGSKVDEDPQEFIDEGVSDDLQEECHSSMLHENMNISYLLVHVRRVEEARAKRKDRDTKRARSFESGNTNNRLEIQDKPRFKKRFSNQVGNKVRDFPNAKGQEKIGKPSGSSDAPKKNHFYALVLGVSKRPLPTC</sequence>